<dbReference type="HOGENOM" id="CLU_041125_9_0_9"/>
<protein>
    <submittedName>
        <fullName evidence="1">Uncharacterized protein</fullName>
    </submittedName>
</protein>
<accession>V2Y3B9</accession>
<dbReference type="AlphaFoldDB" id="V2Y3B9"/>
<dbReference type="eggNOG" id="COG3335">
    <property type="taxonomic scope" value="Bacteria"/>
</dbReference>
<dbReference type="EMBL" id="ACIL03000016">
    <property type="protein sequence ID" value="ESL02181.1"/>
    <property type="molecule type" value="Genomic_DNA"/>
</dbReference>
<comment type="caution">
    <text evidence="1">The sequence shown here is derived from an EMBL/GenBank/DDBJ whole genome shotgun (WGS) entry which is preliminary data.</text>
</comment>
<sequence length="52" mass="6424">MTKQMLRGIRVNTKQELKERIYQYFEEVNREPVVYHWKYKMDEISEVEASSI</sequence>
<reference evidence="1 2" key="1">
    <citation type="submission" date="2013-06" db="EMBL/GenBank/DDBJ databases">
        <authorList>
            <person name="Weinstock G."/>
            <person name="Sodergren E."/>
            <person name="Clifton S."/>
            <person name="Fulton L."/>
            <person name="Fulton B."/>
            <person name="Courtney L."/>
            <person name="Fronick C."/>
            <person name="Harrison M."/>
            <person name="Strong C."/>
            <person name="Farmer C."/>
            <person name="Delahaunty K."/>
            <person name="Markovic C."/>
            <person name="Hall O."/>
            <person name="Minx P."/>
            <person name="Tomlinson C."/>
            <person name="Mitreva M."/>
            <person name="Nelson J."/>
            <person name="Hou S."/>
            <person name="Wollam A."/>
            <person name="Pepin K.H."/>
            <person name="Johnson M."/>
            <person name="Bhonagiri V."/>
            <person name="Nash W.E."/>
            <person name="Warren W."/>
            <person name="Chinwalla A."/>
            <person name="Mardis E.R."/>
            <person name="Wilson R.K."/>
        </authorList>
    </citation>
    <scope>NUCLEOTIDE SEQUENCE [LARGE SCALE GENOMIC DNA]</scope>
    <source>
        <strain evidence="1 2">ATCC 51271</strain>
    </source>
</reference>
<name>V2Y3B9_9FIRM</name>
<proteinExistence type="predicted"/>
<gene>
    <name evidence="1" type="ORF">GCWU0000282_002315</name>
</gene>
<dbReference type="STRING" id="592026.GCWU0000282_002315"/>
<evidence type="ECO:0000313" key="2">
    <source>
        <dbReference type="Proteomes" id="UP000018227"/>
    </source>
</evidence>
<keyword evidence="2" id="KW-1185">Reference proteome</keyword>
<evidence type="ECO:0000313" key="1">
    <source>
        <dbReference type="EMBL" id="ESL02181.1"/>
    </source>
</evidence>
<dbReference type="Proteomes" id="UP000018227">
    <property type="component" value="Unassembled WGS sequence"/>
</dbReference>
<organism evidence="1 2">
    <name type="scientific">Catonella morbi ATCC 51271</name>
    <dbReference type="NCBI Taxonomy" id="592026"/>
    <lineage>
        <taxon>Bacteria</taxon>
        <taxon>Bacillati</taxon>
        <taxon>Bacillota</taxon>
        <taxon>Clostridia</taxon>
        <taxon>Lachnospirales</taxon>
        <taxon>Lachnospiraceae</taxon>
        <taxon>Catonella</taxon>
    </lineage>
</organism>
<dbReference type="OrthoDB" id="2375382at2"/>